<evidence type="ECO:0000313" key="1">
    <source>
        <dbReference type="EMBL" id="AYO29741.1"/>
    </source>
</evidence>
<accession>A0A3G2R341</accession>
<dbReference type="Pfam" id="PF06675">
    <property type="entry name" value="DUF1177"/>
    <property type="match status" value="1"/>
</dbReference>
<dbReference type="Proteomes" id="UP000280960">
    <property type="component" value="Chromosome"/>
</dbReference>
<dbReference type="InterPro" id="IPR009561">
    <property type="entry name" value="DUF1177"/>
</dbReference>
<sequence>MLKQVLEIIDILDDARVNGQKVKEFLSKRGLDDILVEEVKGEVGKTDFVKIVVKGTRGKLSGGDAPTLGIIGRLGGIGARPEMIGYVSDGDGAAAALSVALKLADMNSKGDFLDGDVIIATHICPDAPTEPHDPVPFMGSPVDMQMMNKMEVDPRMDAILSIDTTKGNRIVNQRGFAITPTIKDGYILKISDSLLDIMQIVTGKLPVVLPITMQDITPYGNGIFHINSLVQPCTATTSPVVGVAITAETAVPGCATGASHEVDIELAARFALEVAKNFGRKICKFYDEKEWEIITRLYGSMEHLKTLEGKR</sequence>
<dbReference type="KEGG" id="bacg:D2962_03170"/>
<evidence type="ECO:0000313" key="2">
    <source>
        <dbReference type="Proteomes" id="UP000280960"/>
    </source>
</evidence>
<dbReference type="EMBL" id="CP033169">
    <property type="protein sequence ID" value="AYO29741.1"/>
    <property type="molecule type" value="Genomic_DNA"/>
</dbReference>
<reference evidence="1 2" key="1">
    <citation type="submission" date="2018-10" db="EMBL/GenBank/DDBJ databases">
        <authorList>
            <person name="Zhang X."/>
        </authorList>
    </citation>
    <scope>NUCLEOTIDE SEQUENCE [LARGE SCALE GENOMIC DNA]</scope>
    <source>
        <strain evidence="1 2">SK-G1</strain>
    </source>
</reference>
<dbReference type="RefSeq" id="WP_122014126.1">
    <property type="nucleotide sequence ID" value="NZ_CP033169.1"/>
</dbReference>
<gene>
    <name evidence="1" type="ORF">D2962_03170</name>
</gene>
<proteinExistence type="predicted"/>
<protein>
    <submittedName>
        <fullName evidence="1">DUF1177 domain-containing protein</fullName>
    </submittedName>
</protein>
<keyword evidence="2" id="KW-1185">Reference proteome</keyword>
<name>A0A3G2R341_9FIRM</name>
<dbReference type="AlphaFoldDB" id="A0A3G2R341"/>
<organism evidence="1 2">
    <name type="scientific">Biomaibacter acetigenes</name>
    <dbReference type="NCBI Taxonomy" id="2316383"/>
    <lineage>
        <taxon>Bacteria</taxon>
        <taxon>Bacillati</taxon>
        <taxon>Bacillota</taxon>
        <taxon>Clostridia</taxon>
        <taxon>Thermosediminibacterales</taxon>
        <taxon>Tepidanaerobacteraceae</taxon>
        <taxon>Biomaibacter</taxon>
    </lineage>
</organism>